<organism evidence="2 3">
    <name type="scientific">Ambispora gerdemannii</name>
    <dbReference type="NCBI Taxonomy" id="144530"/>
    <lineage>
        <taxon>Eukaryota</taxon>
        <taxon>Fungi</taxon>
        <taxon>Fungi incertae sedis</taxon>
        <taxon>Mucoromycota</taxon>
        <taxon>Glomeromycotina</taxon>
        <taxon>Glomeromycetes</taxon>
        <taxon>Archaeosporales</taxon>
        <taxon>Ambisporaceae</taxon>
        <taxon>Ambispora</taxon>
    </lineage>
</organism>
<proteinExistence type="predicted"/>
<dbReference type="EMBL" id="CAJVPL010000883">
    <property type="protein sequence ID" value="CAG8537393.1"/>
    <property type="molecule type" value="Genomic_DNA"/>
</dbReference>
<evidence type="ECO:0000313" key="3">
    <source>
        <dbReference type="Proteomes" id="UP000789831"/>
    </source>
</evidence>
<feature type="non-terminal residue" evidence="2">
    <location>
        <position position="175"/>
    </location>
</feature>
<keyword evidence="1" id="KW-0472">Membrane</keyword>
<keyword evidence="1" id="KW-1133">Transmembrane helix</keyword>
<sequence>WPSISNEPLSEGLDVSCEEDSCEDSEKSFHKKLSSPKNTPEIIVDELLNLLNKQLDYERNILTIGRSLQSYYQQNTPDSFDAYKFYTFLHNSKDKIQYSTLLGFLYYTGCIIDKNLEFAAKFFKDALLYIHGGLFGHSQEFVLGRKEVAQQIGWIALAVASFTCGWLALSSILDL</sequence>
<dbReference type="AlphaFoldDB" id="A0A9N9ARE5"/>
<comment type="caution">
    <text evidence="2">The sequence shown here is derived from an EMBL/GenBank/DDBJ whole genome shotgun (WGS) entry which is preliminary data.</text>
</comment>
<evidence type="ECO:0000313" key="2">
    <source>
        <dbReference type="EMBL" id="CAG8537393.1"/>
    </source>
</evidence>
<feature type="transmembrane region" description="Helical" evidence="1">
    <location>
        <begin position="152"/>
        <end position="173"/>
    </location>
</feature>
<protein>
    <submittedName>
        <fullName evidence="2">693_t:CDS:1</fullName>
    </submittedName>
</protein>
<reference evidence="2" key="1">
    <citation type="submission" date="2021-06" db="EMBL/GenBank/DDBJ databases">
        <authorList>
            <person name="Kallberg Y."/>
            <person name="Tangrot J."/>
            <person name="Rosling A."/>
        </authorList>
    </citation>
    <scope>NUCLEOTIDE SEQUENCE</scope>
    <source>
        <strain evidence="2">MT106</strain>
    </source>
</reference>
<name>A0A9N9ARE5_9GLOM</name>
<keyword evidence="1" id="KW-0812">Transmembrane</keyword>
<accession>A0A9N9ARE5</accession>
<evidence type="ECO:0000256" key="1">
    <source>
        <dbReference type="SAM" id="Phobius"/>
    </source>
</evidence>
<gene>
    <name evidence="2" type="ORF">AGERDE_LOCUS6013</name>
</gene>
<keyword evidence="3" id="KW-1185">Reference proteome</keyword>
<dbReference type="Proteomes" id="UP000789831">
    <property type="component" value="Unassembled WGS sequence"/>
</dbReference>